<reference evidence="4 5" key="1">
    <citation type="submission" date="2023-08" db="EMBL/GenBank/DDBJ databases">
        <title>Microbacterium aquilitoris sp. nov. and Microbacterium gwkjibeachense sp. nov., isolated from beach.</title>
        <authorList>
            <person name="Lee S.D."/>
            <person name="Yang H."/>
            <person name="Kim I."/>
        </authorList>
    </citation>
    <scope>NUCLEOTIDE SEQUENCE [LARGE SCALE GENOMIC DNA]</scope>
    <source>
        <strain evidence="4 5">KSW-18</strain>
    </source>
</reference>
<accession>A0ABU3GFU2</accession>
<dbReference type="CDD" id="cd14852">
    <property type="entry name" value="LD-carboxypeptidase"/>
    <property type="match status" value="1"/>
</dbReference>
<dbReference type="RefSeq" id="WP_311868736.1">
    <property type="nucleotide sequence ID" value="NZ_JAUZVT010000001.1"/>
</dbReference>
<keyword evidence="2" id="KW-0472">Membrane</keyword>
<name>A0ABU3GFU2_9MICO</name>
<dbReference type="InterPro" id="IPR003709">
    <property type="entry name" value="VanY-like_core_dom"/>
</dbReference>
<evidence type="ECO:0000256" key="2">
    <source>
        <dbReference type="SAM" id="Phobius"/>
    </source>
</evidence>
<dbReference type="PANTHER" id="PTHR34385">
    <property type="entry name" value="D-ALANYL-D-ALANINE CARBOXYPEPTIDASE"/>
    <property type="match status" value="1"/>
</dbReference>
<dbReference type="SUPFAM" id="SSF55166">
    <property type="entry name" value="Hedgehog/DD-peptidase"/>
    <property type="match status" value="1"/>
</dbReference>
<organism evidence="4 5">
    <name type="scientific">Microbacterium aquilitoris</name>
    <dbReference type="NCBI Taxonomy" id="3067307"/>
    <lineage>
        <taxon>Bacteria</taxon>
        <taxon>Bacillati</taxon>
        <taxon>Actinomycetota</taxon>
        <taxon>Actinomycetes</taxon>
        <taxon>Micrococcales</taxon>
        <taxon>Microbacteriaceae</taxon>
        <taxon>Microbacterium</taxon>
    </lineage>
</organism>
<evidence type="ECO:0000313" key="5">
    <source>
        <dbReference type="Proteomes" id="UP001262835"/>
    </source>
</evidence>
<gene>
    <name evidence="4" type="ORF">Q9S78_02680</name>
</gene>
<evidence type="ECO:0000313" key="4">
    <source>
        <dbReference type="EMBL" id="MDT3329567.1"/>
    </source>
</evidence>
<keyword evidence="2" id="KW-0812">Transmembrane</keyword>
<dbReference type="EMBL" id="JAUZVT010000001">
    <property type="protein sequence ID" value="MDT3329567.1"/>
    <property type="molecule type" value="Genomic_DNA"/>
</dbReference>
<comment type="caution">
    <text evidence="4">The sequence shown here is derived from an EMBL/GenBank/DDBJ whole genome shotgun (WGS) entry which is preliminary data.</text>
</comment>
<sequence length="321" mass="34208">MSETRSAARRRVLRRRRQRRALVLLTLAAAVTVTLVMVLSRAFAPEDAVADPASDPAASPPAAEASLPAASTPEADQPDQTPPICETDAVVTALDSGSDRDVITAFGGAEPFRAAVAEGEAPCIDLHEAGRLWVVANKRHPLSPIDHWPTPQARPQGLRIVAGGWLLDQTAAALDELSADLGAAGAGKIGVSSGFRPYDNQVETYNRHVDNRGKAAADLRSARPGHSEHQTGLAVDVVACDSGCGDHDGFGGTPQSDWIVENAWRYGFIVRYEEGHTPTTGYSAEPWHLRFIGRELAAAYADGGFHTLEDFFGLEPAPDYG</sequence>
<evidence type="ECO:0000256" key="1">
    <source>
        <dbReference type="SAM" id="MobiDB-lite"/>
    </source>
</evidence>
<dbReference type="Pfam" id="PF02557">
    <property type="entry name" value="VanY"/>
    <property type="match status" value="1"/>
</dbReference>
<dbReference type="InterPro" id="IPR058193">
    <property type="entry name" value="VanY/YodJ_core_dom"/>
</dbReference>
<feature type="region of interest" description="Disordered" evidence="1">
    <location>
        <begin position="49"/>
        <end position="83"/>
    </location>
</feature>
<protein>
    <submittedName>
        <fullName evidence="4">M15 family metallopeptidase</fullName>
    </submittedName>
</protein>
<feature type="compositionally biased region" description="Low complexity" evidence="1">
    <location>
        <begin position="49"/>
        <end position="75"/>
    </location>
</feature>
<feature type="transmembrane region" description="Helical" evidence="2">
    <location>
        <begin position="21"/>
        <end position="44"/>
    </location>
</feature>
<keyword evidence="5" id="KW-1185">Reference proteome</keyword>
<feature type="domain" description="D-alanyl-D-alanine carboxypeptidase-like core" evidence="3">
    <location>
        <begin position="168"/>
        <end position="293"/>
    </location>
</feature>
<dbReference type="Proteomes" id="UP001262835">
    <property type="component" value="Unassembled WGS sequence"/>
</dbReference>
<keyword evidence="2" id="KW-1133">Transmembrane helix</keyword>
<dbReference type="Gene3D" id="3.30.1380.10">
    <property type="match status" value="1"/>
</dbReference>
<dbReference type="PANTHER" id="PTHR34385:SF1">
    <property type="entry name" value="PEPTIDOGLYCAN L-ALANYL-D-GLUTAMATE ENDOPEPTIDASE CWLK"/>
    <property type="match status" value="1"/>
</dbReference>
<evidence type="ECO:0000259" key="3">
    <source>
        <dbReference type="Pfam" id="PF02557"/>
    </source>
</evidence>
<proteinExistence type="predicted"/>
<dbReference type="InterPro" id="IPR009045">
    <property type="entry name" value="Zn_M74/Hedgehog-like"/>
</dbReference>
<dbReference type="InterPro" id="IPR052179">
    <property type="entry name" value="DD-CPase-like"/>
</dbReference>